<dbReference type="HOGENOM" id="CLU_088653_0_0_1"/>
<keyword evidence="3" id="KW-1185">Reference proteome</keyword>
<dbReference type="Proteomes" id="UP000000724">
    <property type="component" value="Contig Pc00c12"/>
</dbReference>
<accession>B6H0W4</accession>
<dbReference type="AlphaFoldDB" id="B6H0W4"/>
<sequence>MGHITHALLRPRCKLLPQKPVALVWASHEEIESLVNATETLAIKRRTPGLTYTPTSTANATATSSTAQTEGNQAEPIADKSQQGQIYYLQTKILGRPINYVSLVRLIVLPLGLQFIADQVQDLAPGVRGRIIRATTIAMPTTPVLPPRLVQKITISENSTMSATQSLAHMLAGVDQFADWESSVGELLLWWLMLLRPYWCWIMFVLACPFPTHWPVSLTFWMWCALMLLPRSAGSFEVDSMAVRALYGFDCSLLSGQSGMTSSGHGHQDGDVNG</sequence>
<feature type="region of interest" description="Disordered" evidence="1">
    <location>
        <begin position="52"/>
        <end position="76"/>
    </location>
</feature>
<organism evidence="2 3">
    <name type="scientific">Penicillium rubens (strain ATCC 28089 / DSM 1075 / NRRL 1951 / Wisconsin 54-1255)</name>
    <name type="common">Penicillium chrysogenum</name>
    <dbReference type="NCBI Taxonomy" id="500485"/>
    <lineage>
        <taxon>Eukaryota</taxon>
        <taxon>Fungi</taxon>
        <taxon>Dikarya</taxon>
        <taxon>Ascomycota</taxon>
        <taxon>Pezizomycotina</taxon>
        <taxon>Eurotiomycetes</taxon>
        <taxon>Eurotiomycetidae</taxon>
        <taxon>Eurotiales</taxon>
        <taxon>Aspergillaceae</taxon>
        <taxon>Penicillium</taxon>
        <taxon>Penicillium chrysogenum species complex</taxon>
    </lineage>
</organism>
<protein>
    <submittedName>
        <fullName evidence="2">Uncharacterized protein</fullName>
    </submittedName>
</protein>
<name>B6H0W4_PENRW</name>
<feature type="compositionally biased region" description="Low complexity" evidence="1">
    <location>
        <begin position="52"/>
        <end position="69"/>
    </location>
</feature>
<gene>
    <name evidence="2" type="ORF">Pc12g03350</name>
    <name evidence="2" type="ORF">PCH_Pc12g03350</name>
</gene>
<proteinExistence type="predicted"/>
<evidence type="ECO:0000256" key="1">
    <source>
        <dbReference type="SAM" id="MobiDB-lite"/>
    </source>
</evidence>
<dbReference type="OrthoDB" id="4356630at2759"/>
<dbReference type="EMBL" id="AM920427">
    <property type="protein sequence ID" value="CAP79962.1"/>
    <property type="molecule type" value="Genomic_DNA"/>
</dbReference>
<dbReference type="OMA" id="DQFADWE"/>
<dbReference type="VEuPathDB" id="FungiDB:PCH_Pc12g03350"/>
<evidence type="ECO:0000313" key="2">
    <source>
        <dbReference type="EMBL" id="CAP79962.1"/>
    </source>
</evidence>
<reference evidence="2 3" key="1">
    <citation type="journal article" date="2008" name="Nat. Biotechnol.">
        <title>Genome sequencing and analysis of the filamentous fungus Penicillium chrysogenum.</title>
        <authorList>
            <person name="van den Berg M.A."/>
            <person name="Albang R."/>
            <person name="Albermann K."/>
            <person name="Badger J.H."/>
            <person name="Daran J.-M."/>
            <person name="Driessen A.J.M."/>
            <person name="Garcia-Estrada C."/>
            <person name="Fedorova N.D."/>
            <person name="Harris D.M."/>
            <person name="Heijne W.H.M."/>
            <person name="Joardar V.S."/>
            <person name="Kiel J.A.K.W."/>
            <person name="Kovalchuk A."/>
            <person name="Martin J.F."/>
            <person name="Nierman W.C."/>
            <person name="Nijland J.G."/>
            <person name="Pronk J.T."/>
            <person name="Roubos J.A."/>
            <person name="van der Klei I.J."/>
            <person name="van Peij N.N.M.E."/>
            <person name="Veenhuis M."/>
            <person name="von Doehren H."/>
            <person name="Wagner C."/>
            <person name="Wortman J.R."/>
            <person name="Bovenberg R.A.L."/>
        </authorList>
    </citation>
    <scope>NUCLEOTIDE SEQUENCE [LARGE SCALE GENOMIC DNA]</scope>
    <source>
        <strain evidence="3">ATCC 28089 / DSM 1075 / NRRL 1951 / Wisconsin 54-1255</strain>
    </source>
</reference>
<evidence type="ECO:0000313" key="3">
    <source>
        <dbReference type="Proteomes" id="UP000000724"/>
    </source>
</evidence>